<proteinExistence type="predicted"/>
<dbReference type="GO" id="GO:0008757">
    <property type="term" value="F:S-adenosylmethionine-dependent methyltransferase activity"/>
    <property type="evidence" value="ECO:0007669"/>
    <property type="project" value="InterPro"/>
</dbReference>
<keyword evidence="2" id="KW-0808">Transferase</keyword>
<dbReference type="RefSeq" id="WP_150094841.1">
    <property type="nucleotide sequence ID" value="NZ_VWXX01000051.1"/>
</dbReference>
<dbReference type="AlphaFoldDB" id="A0A5M8FC32"/>
<name>A0A5M8FC32_9GAMM</name>
<feature type="domain" description="Methyltransferase type 11" evidence="1">
    <location>
        <begin position="64"/>
        <end position="156"/>
    </location>
</feature>
<protein>
    <submittedName>
        <fullName evidence="2">Class I SAM-dependent methyltransferase</fullName>
    </submittedName>
</protein>
<organism evidence="2 3">
    <name type="scientific">Thiohalocapsa marina</name>
    <dbReference type="NCBI Taxonomy" id="424902"/>
    <lineage>
        <taxon>Bacteria</taxon>
        <taxon>Pseudomonadati</taxon>
        <taxon>Pseudomonadota</taxon>
        <taxon>Gammaproteobacteria</taxon>
        <taxon>Chromatiales</taxon>
        <taxon>Chromatiaceae</taxon>
        <taxon>Thiohalocapsa</taxon>
    </lineage>
</organism>
<reference evidence="2 3" key="1">
    <citation type="submission" date="2019-09" db="EMBL/GenBank/DDBJ databases">
        <title>Whole-genome sequence of the purple sulfur bacterium Thiohalocapsa marina DSM 19078.</title>
        <authorList>
            <person name="Kyndt J.A."/>
            <person name="Meyer T.E."/>
        </authorList>
    </citation>
    <scope>NUCLEOTIDE SEQUENCE [LARGE SCALE GENOMIC DNA]</scope>
    <source>
        <strain evidence="2 3">DSM 19078</strain>
    </source>
</reference>
<dbReference type="GO" id="GO:0032259">
    <property type="term" value="P:methylation"/>
    <property type="evidence" value="ECO:0007669"/>
    <property type="project" value="UniProtKB-KW"/>
</dbReference>
<gene>
    <name evidence="2" type="ORF">F2Q65_18285</name>
</gene>
<evidence type="ECO:0000313" key="2">
    <source>
        <dbReference type="EMBL" id="KAA6182229.1"/>
    </source>
</evidence>
<dbReference type="CDD" id="cd02440">
    <property type="entry name" value="AdoMet_MTases"/>
    <property type="match status" value="1"/>
</dbReference>
<dbReference type="PANTHER" id="PTHR42912">
    <property type="entry name" value="METHYLTRANSFERASE"/>
    <property type="match status" value="1"/>
</dbReference>
<dbReference type="InterPro" id="IPR013216">
    <property type="entry name" value="Methyltransf_11"/>
</dbReference>
<keyword evidence="2" id="KW-0489">Methyltransferase</keyword>
<dbReference type="EMBL" id="VWXX01000051">
    <property type="protein sequence ID" value="KAA6182229.1"/>
    <property type="molecule type" value="Genomic_DNA"/>
</dbReference>
<dbReference type="InterPro" id="IPR029063">
    <property type="entry name" value="SAM-dependent_MTases_sf"/>
</dbReference>
<evidence type="ECO:0000259" key="1">
    <source>
        <dbReference type="Pfam" id="PF08241"/>
    </source>
</evidence>
<dbReference type="SUPFAM" id="SSF53335">
    <property type="entry name" value="S-adenosyl-L-methionine-dependent methyltransferases"/>
    <property type="match status" value="1"/>
</dbReference>
<dbReference type="Pfam" id="PF08241">
    <property type="entry name" value="Methyltransf_11"/>
    <property type="match status" value="1"/>
</dbReference>
<dbReference type="Proteomes" id="UP000322981">
    <property type="component" value="Unassembled WGS sequence"/>
</dbReference>
<dbReference type="Gene3D" id="3.40.50.150">
    <property type="entry name" value="Vaccinia Virus protein VP39"/>
    <property type="match status" value="1"/>
</dbReference>
<dbReference type="OrthoDB" id="9760689at2"/>
<dbReference type="InterPro" id="IPR050508">
    <property type="entry name" value="Methyltransf_Superfamily"/>
</dbReference>
<accession>A0A5M8FC32</accession>
<dbReference type="PANTHER" id="PTHR42912:SF96">
    <property type="entry name" value="METHYLTRANSFERASE DOMAIN-CONTAINING PROTEIN"/>
    <property type="match status" value="1"/>
</dbReference>
<evidence type="ECO:0000313" key="3">
    <source>
        <dbReference type="Proteomes" id="UP000322981"/>
    </source>
</evidence>
<sequence>MTPKSEMLNRAYSVKTSDDVRGLYRDWAQQYDQDLLGDDLQYVAPQMAASIFARYVTNFSARVLDVGCGTGLSGLALKDAGFTNLDGADLSQEMLEQARLKEVYQDLFEADIIAGMDLPDNSYDAALSVGTFTHGHVGPDALAEVLRVIKPTGVFCLTIHEGVYTALDYPNALQSLEDKGIAKVLTVEDADYIRGEDLTSKIACLGVL</sequence>
<keyword evidence="3" id="KW-1185">Reference proteome</keyword>
<comment type="caution">
    <text evidence="2">The sequence shown here is derived from an EMBL/GenBank/DDBJ whole genome shotgun (WGS) entry which is preliminary data.</text>
</comment>